<evidence type="ECO:0000313" key="2">
    <source>
        <dbReference type="EMBL" id="CAL1585427.1"/>
    </source>
</evidence>
<gene>
    <name evidence="2" type="ORF">KC01_LOCUS15653</name>
</gene>
<dbReference type="Proteomes" id="UP001497482">
    <property type="component" value="Chromosome 17"/>
</dbReference>
<organism evidence="2 3">
    <name type="scientific">Knipowitschia caucasica</name>
    <name type="common">Caucasian dwarf goby</name>
    <name type="synonym">Pomatoschistus caucasicus</name>
    <dbReference type="NCBI Taxonomy" id="637954"/>
    <lineage>
        <taxon>Eukaryota</taxon>
        <taxon>Metazoa</taxon>
        <taxon>Chordata</taxon>
        <taxon>Craniata</taxon>
        <taxon>Vertebrata</taxon>
        <taxon>Euteleostomi</taxon>
        <taxon>Actinopterygii</taxon>
        <taxon>Neopterygii</taxon>
        <taxon>Teleostei</taxon>
        <taxon>Neoteleostei</taxon>
        <taxon>Acanthomorphata</taxon>
        <taxon>Gobiaria</taxon>
        <taxon>Gobiiformes</taxon>
        <taxon>Gobioidei</taxon>
        <taxon>Gobiidae</taxon>
        <taxon>Gobiinae</taxon>
        <taxon>Knipowitschia</taxon>
    </lineage>
</organism>
<dbReference type="SMART" id="SM01313">
    <property type="entry name" value="Sec3-PIP2_bind"/>
    <property type="match status" value="1"/>
</dbReference>
<dbReference type="EMBL" id="OZ035839">
    <property type="protein sequence ID" value="CAL1585427.1"/>
    <property type="molecule type" value="Genomic_DNA"/>
</dbReference>
<dbReference type="InterPro" id="IPR028258">
    <property type="entry name" value="Sec3-PIP2_bind"/>
</dbReference>
<evidence type="ECO:0000259" key="1">
    <source>
        <dbReference type="SMART" id="SM01313"/>
    </source>
</evidence>
<feature type="domain" description="Exocyst complex component Sec3 PIP2-binding N-terminal" evidence="1">
    <location>
        <begin position="129"/>
        <end position="197"/>
    </location>
</feature>
<accession>A0AAV2KB52</accession>
<keyword evidence="3" id="KW-1185">Reference proteome</keyword>
<evidence type="ECO:0000313" key="3">
    <source>
        <dbReference type="Proteomes" id="UP001497482"/>
    </source>
</evidence>
<dbReference type="AlphaFoldDB" id="A0AAV2KB52"/>
<proteinExistence type="predicted"/>
<protein>
    <recommendedName>
        <fullName evidence="1">Exocyst complex component Sec3 PIP2-binding N-terminal domain-containing protein</fullName>
    </recommendedName>
</protein>
<reference evidence="2 3" key="1">
    <citation type="submission" date="2024-04" db="EMBL/GenBank/DDBJ databases">
        <authorList>
            <person name="Waldvogel A.-M."/>
            <person name="Schoenle A."/>
        </authorList>
    </citation>
    <scope>NUCLEOTIDE SEQUENCE [LARGE SCALE GENOMIC DNA]</scope>
</reference>
<sequence length="204" mass="22631">MNNPNSDKCGVEVSPSQTHCALMTWHQLEASPPPSPLSSHPPSLTPIIPSTLPHPHPPSLTPIIPPTLPLLISGFKRSSRRRPVQKKVCVKMNVSSALNKQLFVPCGEVLLVAVEVQRSRSRYRSLLRNKRASSFLCVTVTKGKPPQLHITKVKKIGDSFSRRSQWTVEELRQVNGINPLKVRTQTELCAIKTNAQIDSIIDCI</sequence>
<dbReference type="Pfam" id="PF15277">
    <property type="entry name" value="Sec3-PIP2_bind"/>
    <property type="match status" value="1"/>
</dbReference>
<name>A0AAV2KB52_KNICA</name>